<dbReference type="InterPro" id="IPR013164">
    <property type="entry name" value="Cadherin_N"/>
</dbReference>
<dbReference type="PANTHER" id="PTHR24028:SF328">
    <property type="entry name" value="CADHERIN-3"/>
    <property type="match status" value="1"/>
</dbReference>
<evidence type="ECO:0000256" key="4">
    <source>
        <dbReference type="ARBA" id="ARBA00023136"/>
    </source>
</evidence>
<proteinExistence type="predicted"/>
<keyword evidence="2" id="KW-0812">Transmembrane</keyword>
<dbReference type="PRINTS" id="PR00205">
    <property type="entry name" value="CADHERIN"/>
</dbReference>
<feature type="chain" id="PRO_5027724351" evidence="7">
    <location>
        <begin position="16"/>
        <end position="143"/>
    </location>
</feature>
<organism evidence="9 10">
    <name type="scientific">Octopus sinensis</name>
    <name type="common">East Asian common octopus</name>
    <dbReference type="NCBI Taxonomy" id="2607531"/>
    <lineage>
        <taxon>Eukaryota</taxon>
        <taxon>Metazoa</taxon>
        <taxon>Spiralia</taxon>
        <taxon>Lophotrochozoa</taxon>
        <taxon>Mollusca</taxon>
        <taxon>Cephalopoda</taxon>
        <taxon>Coleoidea</taxon>
        <taxon>Octopodiformes</taxon>
        <taxon>Octopoda</taxon>
        <taxon>Incirrata</taxon>
        <taxon>Octopodidae</taxon>
        <taxon>Octopus</taxon>
    </lineage>
</organism>
<gene>
    <name evidence="10" type="primary">LOC115229094</name>
</gene>
<dbReference type="Proteomes" id="UP000515154">
    <property type="component" value="Unplaced"/>
</dbReference>
<keyword evidence="7" id="KW-0732">Signal</keyword>
<evidence type="ECO:0000256" key="1">
    <source>
        <dbReference type="ARBA" id="ARBA00004370"/>
    </source>
</evidence>
<evidence type="ECO:0000313" key="9">
    <source>
        <dbReference type="Proteomes" id="UP000515154"/>
    </source>
</evidence>
<keyword evidence="6" id="KW-0106">Calcium</keyword>
<dbReference type="InterPro" id="IPR002126">
    <property type="entry name" value="Cadherin-like_dom"/>
</dbReference>
<keyword evidence="4" id="KW-0472">Membrane</keyword>
<name>A0A6P7TSY0_9MOLL</name>
<dbReference type="GO" id="GO:0005886">
    <property type="term" value="C:plasma membrane"/>
    <property type="evidence" value="ECO:0007669"/>
    <property type="project" value="InterPro"/>
</dbReference>
<dbReference type="PROSITE" id="PS00232">
    <property type="entry name" value="CADHERIN_1"/>
    <property type="match status" value="1"/>
</dbReference>
<dbReference type="KEGG" id="osn:115229094"/>
<evidence type="ECO:0000256" key="3">
    <source>
        <dbReference type="ARBA" id="ARBA00022989"/>
    </source>
</evidence>
<protein>
    <submittedName>
        <fullName evidence="10">Protocadherin beta-14-like</fullName>
    </submittedName>
</protein>
<dbReference type="AlphaFoldDB" id="A0A6P7TSY0"/>
<sequence>MFLLMTLVLIRFTNGRVVYTIIEEEPPGIVLGNIYDQFNITRKHYLANIILTQITKNTFSKIYPNLVTLETKSGNLKLNSKIDREKICPSAKEQEECLLDMQIYLSSIDKPLTANLLVIDINDNPPYFLSKKYYIKVILFPIT</sequence>
<evidence type="ECO:0000256" key="7">
    <source>
        <dbReference type="SAM" id="SignalP"/>
    </source>
</evidence>
<evidence type="ECO:0000313" key="10">
    <source>
        <dbReference type="RefSeq" id="XP_029655374.1"/>
    </source>
</evidence>
<evidence type="ECO:0000259" key="8">
    <source>
        <dbReference type="PROSITE" id="PS50268"/>
    </source>
</evidence>
<keyword evidence="9" id="KW-1185">Reference proteome</keyword>
<evidence type="ECO:0000256" key="6">
    <source>
        <dbReference type="PROSITE-ProRule" id="PRU00043"/>
    </source>
</evidence>
<keyword evidence="3" id="KW-1133">Transmembrane helix</keyword>
<dbReference type="PANTHER" id="PTHR24028">
    <property type="entry name" value="CADHERIN-87A"/>
    <property type="match status" value="1"/>
</dbReference>
<keyword evidence="5" id="KW-0325">Glycoprotein</keyword>
<feature type="signal peptide" evidence="7">
    <location>
        <begin position="1"/>
        <end position="15"/>
    </location>
</feature>
<dbReference type="GO" id="GO:0005509">
    <property type="term" value="F:calcium ion binding"/>
    <property type="evidence" value="ECO:0007669"/>
    <property type="project" value="UniProtKB-UniRule"/>
</dbReference>
<dbReference type="Gene3D" id="2.60.40.60">
    <property type="entry name" value="Cadherins"/>
    <property type="match status" value="1"/>
</dbReference>
<reference evidence="10" key="1">
    <citation type="submission" date="2025-08" db="UniProtKB">
        <authorList>
            <consortium name="RefSeq"/>
        </authorList>
    </citation>
    <scope>IDENTIFICATION</scope>
</reference>
<dbReference type="Pfam" id="PF08266">
    <property type="entry name" value="Cadherin_2"/>
    <property type="match status" value="1"/>
</dbReference>
<dbReference type="InterPro" id="IPR020894">
    <property type="entry name" value="Cadherin_CS"/>
</dbReference>
<comment type="subcellular location">
    <subcellularLocation>
        <location evidence="1">Membrane</location>
    </subcellularLocation>
</comment>
<evidence type="ECO:0000256" key="5">
    <source>
        <dbReference type="ARBA" id="ARBA00023180"/>
    </source>
</evidence>
<feature type="domain" description="Cadherin" evidence="8">
    <location>
        <begin position="14"/>
        <end position="128"/>
    </location>
</feature>
<dbReference type="GO" id="GO:0007156">
    <property type="term" value="P:homophilic cell adhesion via plasma membrane adhesion molecules"/>
    <property type="evidence" value="ECO:0007669"/>
    <property type="project" value="InterPro"/>
</dbReference>
<dbReference type="InterPro" id="IPR050174">
    <property type="entry name" value="Protocadherin/Cadherin-CA"/>
</dbReference>
<dbReference type="RefSeq" id="XP_029655374.1">
    <property type="nucleotide sequence ID" value="XM_029799514.1"/>
</dbReference>
<evidence type="ECO:0000256" key="2">
    <source>
        <dbReference type="ARBA" id="ARBA00022692"/>
    </source>
</evidence>
<accession>A0A6P7TSY0</accession>
<dbReference type="PROSITE" id="PS50268">
    <property type="entry name" value="CADHERIN_2"/>
    <property type="match status" value="1"/>
</dbReference>